<comment type="catalytic activity">
    <reaction evidence="2">
        <text>3',5'-cyclic CMP + H2O = CMP + H(+)</text>
        <dbReference type="Rhea" id="RHEA:72675"/>
        <dbReference type="ChEBI" id="CHEBI:15377"/>
        <dbReference type="ChEBI" id="CHEBI:15378"/>
        <dbReference type="ChEBI" id="CHEBI:58003"/>
        <dbReference type="ChEBI" id="CHEBI:60377"/>
    </reaction>
    <physiologicalReaction direction="left-to-right" evidence="2">
        <dbReference type="Rhea" id="RHEA:72676"/>
    </physiologicalReaction>
</comment>
<dbReference type="PANTHER" id="PTHR46018:SF4">
    <property type="entry name" value="METALLO-HYDROLASE YHFI-RELATED"/>
    <property type="match status" value="1"/>
</dbReference>
<dbReference type="PANTHER" id="PTHR46018">
    <property type="entry name" value="ZINC PHOSPHODIESTERASE ELAC PROTEIN 1"/>
    <property type="match status" value="1"/>
</dbReference>
<comment type="catalytic activity">
    <reaction evidence="4">
        <text>3',5'-cyclic UMP + H2O = UMP + H(+)</text>
        <dbReference type="Rhea" id="RHEA:70575"/>
        <dbReference type="ChEBI" id="CHEBI:15377"/>
        <dbReference type="ChEBI" id="CHEBI:15378"/>
        <dbReference type="ChEBI" id="CHEBI:57865"/>
        <dbReference type="ChEBI" id="CHEBI:184387"/>
    </reaction>
    <physiologicalReaction direction="left-to-right" evidence="4">
        <dbReference type="Rhea" id="RHEA:70576"/>
    </physiologicalReaction>
</comment>
<evidence type="ECO:0000313" key="6">
    <source>
        <dbReference type="EMBL" id="NGZ74087.1"/>
    </source>
</evidence>
<dbReference type="RefSeq" id="WP_166272029.1">
    <property type="nucleotide sequence ID" value="NZ_JAAFGS010000001.1"/>
</dbReference>
<proteinExistence type="predicted"/>
<reference evidence="6 7" key="1">
    <citation type="submission" date="2020-01" db="EMBL/GenBank/DDBJ databases">
        <title>Polyphasic characterisation and genomic insights into a novel alkali tolerant bacterium VR-M41.</title>
        <authorList>
            <person name="Vemuluri V.R."/>
        </authorList>
    </citation>
    <scope>NUCLEOTIDE SEQUENCE [LARGE SCALE GENOMIC DNA]</scope>
    <source>
        <strain evidence="6 7">VR-M41</strain>
    </source>
</reference>
<dbReference type="EMBL" id="JAAFGS010000001">
    <property type="protein sequence ID" value="NGZ74087.1"/>
    <property type="molecule type" value="Genomic_DNA"/>
</dbReference>
<protein>
    <submittedName>
        <fullName evidence="6">MBL fold metallo-hydrolase</fullName>
    </submittedName>
</protein>
<dbReference type="SUPFAM" id="SSF56281">
    <property type="entry name" value="Metallo-hydrolase/oxidoreductase"/>
    <property type="match status" value="1"/>
</dbReference>
<comment type="function">
    <text evidence="3">Counteracts the endogenous Pycsar antiviral defense system. Phosphodiesterase that enables metal-dependent hydrolysis of host cyclic nucleotide Pycsar defense signals such as cCMP and cUMP.</text>
</comment>
<dbReference type="CDD" id="cd07716">
    <property type="entry name" value="RNaseZ_short-form-like_MBL-fold"/>
    <property type="match status" value="1"/>
</dbReference>
<dbReference type="SMART" id="SM00849">
    <property type="entry name" value="Lactamase_B"/>
    <property type="match status" value="1"/>
</dbReference>
<dbReference type="InterPro" id="IPR036866">
    <property type="entry name" value="RibonucZ/Hydroxyglut_hydro"/>
</dbReference>
<evidence type="ECO:0000259" key="5">
    <source>
        <dbReference type="SMART" id="SM00849"/>
    </source>
</evidence>
<evidence type="ECO:0000256" key="2">
    <source>
        <dbReference type="ARBA" id="ARBA00034221"/>
    </source>
</evidence>
<keyword evidence="7" id="KW-1185">Reference proteome</keyword>
<dbReference type="Proteomes" id="UP000800303">
    <property type="component" value="Unassembled WGS sequence"/>
</dbReference>
<dbReference type="Gene3D" id="3.60.15.10">
    <property type="entry name" value="Ribonuclease Z/Hydroxyacylglutathione hydrolase-like"/>
    <property type="match status" value="1"/>
</dbReference>
<accession>A0ABX0F0P8</accession>
<sequence length="244" mass="26431">MRMQIMGFWGGFPREGGATAGYLIDTGQGKILLDCGSRVASRLAGYASVEQLDAVLLSHLHYDHMADLGVLQYAAASAGRNGRMRRPLALYAPGDPSGMLLHWDGAYTERHQIDEGRALEIAGAKIEWIPVRHTVPCYAVRIAFGGKVLVYSADTAYCEPLIELAREADIFLCEATICEGSGHSTGAGHMDARQAGMIAQQAGVKKMVLVHLPGDGDFERMLKEASAHFTGKVELPDLLRTYVV</sequence>
<name>A0ABX0F0P8_9BACL</name>
<dbReference type="InterPro" id="IPR001279">
    <property type="entry name" value="Metallo-B-lactamas"/>
</dbReference>
<dbReference type="Pfam" id="PF12706">
    <property type="entry name" value="Lactamase_B_2"/>
    <property type="match status" value="1"/>
</dbReference>
<comment type="caution">
    <text evidence="6">The sequence shown here is derived from an EMBL/GenBank/DDBJ whole genome shotgun (WGS) entry which is preliminary data.</text>
</comment>
<evidence type="ECO:0000256" key="4">
    <source>
        <dbReference type="ARBA" id="ARBA00048505"/>
    </source>
</evidence>
<organism evidence="6 7">
    <name type="scientific">Saccharibacillus alkalitolerans</name>
    <dbReference type="NCBI Taxonomy" id="2705290"/>
    <lineage>
        <taxon>Bacteria</taxon>
        <taxon>Bacillati</taxon>
        <taxon>Bacillota</taxon>
        <taxon>Bacilli</taxon>
        <taxon>Bacillales</taxon>
        <taxon>Paenibacillaceae</taxon>
        <taxon>Saccharibacillus</taxon>
    </lineage>
</organism>
<gene>
    <name evidence="6" type="ORF">GYN08_02080</name>
</gene>
<evidence type="ECO:0000256" key="3">
    <source>
        <dbReference type="ARBA" id="ARBA00034301"/>
    </source>
</evidence>
<evidence type="ECO:0000256" key="1">
    <source>
        <dbReference type="ARBA" id="ARBA00022833"/>
    </source>
</evidence>
<feature type="domain" description="Metallo-beta-lactamase" evidence="5">
    <location>
        <begin position="18"/>
        <end position="189"/>
    </location>
</feature>
<evidence type="ECO:0000313" key="7">
    <source>
        <dbReference type="Proteomes" id="UP000800303"/>
    </source>
</evidence>
<keyword evidence="1" id="KW-0862">Zinc</keyword>